<dbReference type="InterPro" id="IPR029058">
    <property type="entry name" value="AB_hydrolase_fold"/>
</dbReference>
<accession>A0A1G8GSA9</accession>
<proteinExistence type="predicted"/>
<evidence type="ECO:0000313" key="3">
    <source>
        <dbReference type="Proteomes" id="UP000199340"/>
    </source>
</evidence>
<dbReference type="AlphaFoldDB" id="A0A1G8GSA9"/>
<protein>
    <submittedName>
        <fullName evidence="2">Pimeloyl-ACP methyl ester carboxylesterase</fullName>
    </submittedName>
</protein>
<dbReference type="Proteomes" id="UP000199340">
    <property type="component" value="Unassembled WGS sequence"/>
</dbReference>
<evidence type="ECO:0000259" key="1">
    <source>
        <dbReference type="Pfam" id="PF00561"/>
    </source>
</evidence>
<dbReference type="Pfam" id="PF00561">
    <property type="entry name" value="Abhydrolase_1"/>
    <property type="match status" value="1"/>
</dbReference>
<dbReference type="InterPro" id="IPR000073">
    <property type="entry name" value="AB_hydrolase_1"/>
</dbReference>
<keyword evidence="3" id="KW-1185">Reference proteome</keyword>
<dbReference type="EMBL" id="FNEB01000001">
    <property type="protein sequence ID" value="SDH97256.1"/>
    <property type="molecule type" value="Genomic_DNA"/>
</dbReference>
<feature type="domain" description="AB hydrolase-1" evidence="1">
    <location>
        <begin position="57"/>
        <end position="299"/>
    </location>
</feature>
<dbReference type="InterPro" id="IPR050266">
    <property type="entry name" value="AB_hydrolase_sf"/>
</dbReference>
<dbReference type="OrthoDB" id="9815441at2"/>
<dbReference type="STRING" id="490829.SAMN05421850_101204"/>
<dbReference type="PANTHER" id="PTHR43798">
    <property type="entry name" value="MONOACYLGLYCEROL LIPASE"/>
    <property type="match status" value="1"/>
</dbReference>
<organism evidence="2 3">
    <name type="scientific">Lutimaribacter saemankumensis</name>
    <dbReference type="NCBI Taxonomy" id="490829"/>
    <lineage>
        <taxon>Bacteria</taxon>
        <taxon>Pseudomonadati</taxon>
        <taxon>Pseudomonadota</taxon>
        <taxon>Alphaproteobacteria</taxon>
        <taxon>Rhodobacterales</taxon>
        <taxon>Roseobacteraceae</taxon>
        <taxon>Lutimaribacter</taxon>
    </lineage>
</organism>
<dbReference type="RefSeq" id="WP_090025621.1">
    <property type="nucleotide sequence ID" value="NZ_FNEB01000001.1"/>
</dbReference>
<name>A0A1G8GSA9_9RHOB</name>
<reference evidence="2 3" key="1">
    <citation type="submission" date="2016-10" db="EMBL/GenBank/DDBJ databases">
        <authorList>
            <person name="de Groot N.N."/>
        </authorList>
    </citation>
    <scope>NUCLEOTIDE SEQUENCE [LARGE SCALE GENOMIC DNA]</scope>
    <source>
        <strain evidence="2 3">DSM 28010</strain>
    </source>
</reference>
<sequence>MMTIIWLLILLVGATIAGLVWFTWKTKRQVETAVPPRGQFIEISTGQLHYVDKGHGPAIVMIHGLGAQLGNFDYALVDALSSTHRCIAIDRPGMGYSDRPDDAPANPRAQAAYVAEAIDKLGLDRPLIVGHSLGGAIAVCLARDFPQKTRGLALLAPLTRGGDAPSPAFASLGIKSDMMRKALAWTLATPLGMRNVDMVFNLVFGPDPVPRDYSTRGGGLLGLRPGSFFNTSRDYVSSMADIKWMRASYGELQVPMAVLYGEDDRILSVETQGRKLVADHPEIALDVIPGGHMLPLTHPGACVDFIRRNDPGL</sequence>
<gene>
    <name evidence="2" type="ORF">SAMN05421850_101204</name>
</gene>
<dbReference type="PRINTS" id="PR00111">
    <property type="entry name" value="ABHYDROLASE"/>
</dbReference>
<dbReference type="Gene3D" id="3.40.50.1820">
    <property type="entry name" value="alpha/beta hydrolase"/>
    <property type="match status" value="1"/>
</dbReference>
<evidence type="ECO:0000313" key="2">
    <source>
        <dbReference type="EMBL" id="SDH97256.1"/>
    </source>
</evidence>
<dbReference type="SUPFAM" id="SSF53474">
    <property type="entry name" value="alpha/beta-Hydrolases"/>
    <property type="match status" value="1"/>
</dbReference>